<dbReference type="EMBL" id="JACRSR010000001">
    <property type="protein sequence ID" value="MBC8530356.1"/>
    <property type="molecule type" value="Genomic_DNA"/>
</dbReference>
<organism evidence="6 7">
    <name type="scientific">Gehongia tenuis</name>
    <dbReference type="NCBI Taxonomy" id="2763655"/>
    <lineage>
        <taxon>Bacteria</taxon>
        <taxon>Bacillati</taxon>
        <taxon>Bacillota</taxon>
        <taxon>Clostridia</taxon>
        <taxon>Christensenellales</taxon>
        <taxon>Christensenellaceae</taxon>
        <taxon>Gehongia</taxon>
    </lineage>
</organism>
<keyword evidence="7" id="KW-1185">Reference proteome</keyword>
<dbReference type="InterPro" id="IPR003593">
    <property type="entry name" value="AAA+_ATPase"/>
</dbReference>
<dbReference type="PANTHER" id="PTHR43335:SF8">
    <property type="entry name" value="ABC TRANSPORTER, ATP-BINDING PROTEIN"/>
    <property type="match status" value="1"/>
</dbReference>
<sequence length="307" mass="34062">MSTTLLKTRGLTKKYGQFYALHDVDIAVNKGEIYGLVGKNGAGKTTLLRMISGQAMPTDGEVELFGETTARGLERARHRTGAMIETPSFYPYLTAAQNLEYYRIQRGVAGRKVVEDILAQVELDKAGRKKFKDFSLGMKQRLGLALAMMDNPDLLILDEPVNGLDPTGIVEFRNLLLRLSHERGITILISSHILSELANMATSFGFLDHGALLQQIAAEELQKRCRQYVELVVSDGERTAAILERQLHCEEYEVLPGGVIHLYQYLDEPAKVASAVVPEGIQLYSMEVKGSNLEDYFLKLIGGGDRV</sequence>
<name>A0A926D2L4_9FIRM</name>
<protein>
    <submittedName>
        <fullName evidence="6">ABC transporter ATP-binding protein</fullName>
    </submittedName>
</protein>
<feature type="domain" description="ABC transporter" evidence="5">
    <location>
        <begin position="6"/>
        <end position="234"/>
    </location>
</feature>
<evidence type="ECO:0000256" key="4">
    <source>
        <dbReference type="ARBA" id="ARBA00022840"/>
    </source>
</evidence>
<evidence type="ECO:0000313" key="6">
    <source>
        <dbReference type="EMBL" id="MBC8530356.1"/>
    </source>
</evidence>
<dbReference type="InterPro" id="IPR017871">
    <property type="entry name" value="ABC_transporter-like_CS"/>
</dbReference>
<dbReference type="PANTHER" id="PTHR43335">
    <property type="entry name" value="ABC TRANSPORTER, ATP-BINDING PROTEIN"/>
    <property type="match status" value="1"/>
</dbReference>
<dbReference type="PROSITE" id="PS50893">
    <property type="entry name" value="ABC_TRANSPORTER_2"/>
    <property type="match status" value="1"/>
</dbReference>
<dbReference type="InterPro" id="IPR027417">
    <property type="entry name" value="P-loop_NTPase"/>
</dbReference>
<dbReference type="GO" id="GO:0005524">
    <property type="term" value="F:ATP binding"/>
    <property type="evidence" value="ECO:0007669"/>
    <property type="project" value="UniProtKB-KW"/>
</dbReference>
<dbReference type="InterPro" id="IPR003439">
    <property type="entry name" value="ABC_transporter-like_ATP-bd"/>
</dbReference>
<keyword evidence="3" id="KW-0547">Nucleotide-binding</keyword>
<gene>
    <name evidence="6" type="ORF">H8696_00655</name>
</gene>
<dbReference type="SMART" id="SM00382">
    <property type="entry name" value="AAA"/>
    <property type="match status" value="1"/>
</dbReference>
<evidence type="ECO:0000256" key="3">
    <source>
        <dbReference type="ARBA" id="ARBA00022741"/>
    </source>
</evidence>
<proteinExistence type="inferred from homology"/>
<keyword evidence="4 6" id="KW-0067">ATP-binding</keyword>
<evidence type="ECO:0000259" key="5">
    <source>
        <dbReference type="PROSITE" id="PS50893"/>
    </source>
</evidence>
<accession>A0A926D2L4</accession>
<evidence type="ECO:0000256" key="1">
    <source>
        <dbReference type="ARBA" id="ARBA00005417"/>
    </source>
</evidence>
<keyword evidence="2" id="KW-0813">Transport</keyword>
<dbReference type="RefSeq" id="WP_249314252.1">
    <property type="nucleotide sequence ID" value="NZ_JACRSR010000001.1"/>
</dbReference>
<reference evidence="6" key="1">
    <citation type="submission" date="2020-08" db="EMBL/GenBank/DDBJ databases">
        <title>Genome public.</title>
        <authorList>
            <person name="Liu C."/>
            <person name="Sun Q."/>
        </authorList>
    </citation>
    <scope>NUCLEOTIDE SEQUENCE</scope>
    <source>
        <strain evidence="6">NSJ-53</strain>
    </source>
</reference>
<dbReference type="GO" id="GO:0016887">
    <property type="term" value="F:ATP hydrolysis activity"/>
    <property type="evidence" value="ECO:0007669"/>
    <property type="project" value="InterPro"/>
</dbReference>
<dbReference type="SUPFAM" id="SSF52540">
    <property type="entry name" value="P-loop containing nucleoside triphosphate hydrolases"/>
    <property type="match status" value="1"/>
</dbReference>
<comment type="caution">
    <text evidence="6">The sequence shown here is derived from an EMBL/GenBank/DDBJ whole genome shotgun (WGS) entry which is preliminary data.</text>
</comment>
<dbReference type="Gene3D" id="3.40.50.300">
    <property type="entry name" value="P-loop containing nucleotide triphosphate hydrolases"/>
    <property type="match status" value="1"/>
</dbReference>
<comment type="similarity">
    <text evidence="1">Belongs to the ABC transporter superfamily.</text>
</comment>
<dbReference type="PROSITE" id="PS00211">
    <property type="entry name" value="ABC_TRANSPORTER_1"/>
    <property type="match status" value="1"/>
</dbReference>
<dbReference type="AlphaFoldDB" id="A0A926D2L4"/>
<dbReference type="Pfam" id="PF00005">
    <property type="entry name" value="ABC_tran"/>
    <property type="match status" value="1"/>
</dbReference>
<dbReference type="Proteomes" id="UP000623172">
    <property type="component" value="Unassembled WGS sequence"/>
</dbReference>
<evidence type="ECO:0000313" key="7">
    <source>
        <dbReference type="Proteomes" id="UP000623172"/>
    </source>
</evidence>
<evidence type="ECO:0000256" key="2">
    <source>
        <dbReference type="ARBA" id="ARBA00022448"/>
    </source>
</evidence>